<sequence length="45" mass="4941">GRPQSRRCATLFRDVKSRGAVDQTLHVVWRALVASSRAFTGQGPT</sequence>
<evidence type="ECO:0000313" key="2">
    <source>
        <dbReference type="Proteomes" id="UP001283361"/>
    </source>
</evidence>
<dbReference type="AlphaFoldDB" id="A0AAE1E3Q8"/>
<evidence type="ECO:0000313" key="1">
    <source>
        <dbReference type="EMBL" id="KAK3792887.1"/>
    </source>
</evidence>
<proteinExistence type="predicted"/>
<gene>
    <name evidence="1" type="ORF">RRG08_005818</name>
</gene>
<accession>A0AAE1E3Q8</accession>
<organism evidence="1 2">
    <name type="scientific">Elysia crispata</name>
    <name type="common">lettuce slug</name>
    <dbReference type="NCBI Taxonomy" id="231223"/>
    <lineage>
        <taxon>Eukaryota</taxon>
        <taxon>Metazoa</taxon>
        <taxon>Spiralia</taxon>
        <taxon>Lophotrochozoa</taxon>
        <taxon>Mollusca</taxon>
        <taxon>Gastropoda</taxon>
        <taxon>Heterobranchia</taxon>
        <taxon>Euthyneura</taxon>
        <taxon>Panpulmonata</taxon>
        <taxon>Sacoglossa</taxon>
        <taxon>Placobranchoidea</taxon>
        <taxon>Plakobranchidae</taxon>
        <taxon>Elysia</taxon>
    </lineage>
</organism>
<name>A0AAE1E3Q8_9GAST</name>
<dbReference type="Proteomes" id="UP001283361">
    <property type="component" value="Unassembled WGS sequence"/>
</dbReference>
<feature type="non-terminal residue" evidence="1">
    <location>
        <position position="1"/>
    </location>
</feature>
<protein>
    <submittedName>
        <fullName evidence="1">Uncharacterized protein</fullName>
    </submittedName>
</protein>
<comment type="caution">
    <text evidence="1">The sequence shown here is derived from an EMBL/GenBank/DDBJ whole genome shotgun (WGS) entry which is preliminary data.</text>
</comment>
<dbReference type="EMBL" id="JAWDGP010001317">
    <property type="protein sequence ID" value="KAK3792887.1"/>
    <property type="molecule type" value="Genomic_DNA"/>
</dbReference>
<reference evidence="1" key="1">
    <citation type="journal article" date="2023" name="G3 (Bethesda)">
        <title>A reference genome for the long-term kleptoplast-retaining sea slug Elysia crispata morphotype clarki.</title>
        <authorList>
            <person name="Eastman K.E."/>
            <person name="Pendleton A.L."/>
            <person name="Shaikh M.A."/>
            <person name="Suttiyut T."/>
            <person name="Ogas R."/>
            <person name="Tomko P."/>
            <person name="Gavelis G."/>
            <person name="Widhalm J.R."/>
            <person name="Wisecaver J.H."/>
        </authorList>
    </citation>
    <scope>NUCLEOTIDE SEQUENCE</scope>
    <source>
        <strain evidence="1">ECLA1</strain>
    </source>
</reference>
<keyword evidence="2" id="KW-1185">Reference proteome</keyword>